<sequence>MKKHINWMLSVSLLLIIASALTYTIHYFIFHDLHHIFIYMIGDFGFLFLDVLLVILLIERLLSRRDKRSIMNKLNMVIGTFLSEVGLELLRKFSNFVINSQSLERQLEISPDWEKKDFKKAMAAVQDFPYEIKIDKTSLTEIRQFLVSKRSFLMRLLENPNLLEHERFTDLLWAVFHLTEELVFRGDQLEDLPDTDYEHLNIDLQRAYSQLAVAWLSYIAHLKESYPFLYSLAARVNPMNPQASPVVS</sequence>
<keyword evidence="1" id="KW-1133">Transmembrane helix</keyword>
<gene>
    <name evidence="2" type="ORF">LCGC14_0569060</name>
</gene>
<accession>A0A0F9S3G7</accession>
<reference evidence="2" key="1">
    <citation type="journal article" date="2015" name="Nature">
        <title>Complex archaea that bridge the gap between prokaryotes and eukaryotes.</title>
        <authorList>
            <person name="Spang A."/>
            <person name="Saw J.H."/>
            <person name="Jorgensen S.L."/>
            <person name="Zaremba-Niedzwiedzka K."/>
            <person name="Martijn J."/>
            <person name="Lind A.E."/>
            <person name="van Eijk R."/>
            <person name="Schleper C."/>
            <person name="Guy L."/>
            <person name="Ettema T.J."/>
        </authorList>
    </citation>
    <scope>NUCLEOTIDE SEQUENCE</scope>
</reference>
<evidence type="ECO:0000256" key="1">
    <source>
        <dbReference type="SAM" id="Phobius"/>
    </source>
</evidence>
<dbReference type="EMBL" id="LAZR01000832">
    <property type="protein sequence ID" value="KKN56762.1"/>
    <property type="molecule type" value="Genomic_DNA"/>
</dbReference>
<organism evidence="2">
    <name type="scientific">marine sediment metagenome</name>
    <dbReference type="NCBI Taxonomy" id="412755"/>
    <lineage>
        <taxon>unclassified sequences</taxon>
        <taxon>metagenomes</taxon>
        <taxon>ecological metagenomes</taxon>
    </lineage>
</organism>
<feature type="transmembrane region" description="Helical" evidence="1">
    <location>
        <begin position="7"/>
        <end position="30"/>
    </location>
</feature>
<keyword evidence="1" id="KW-0812">Transmembrane</keyword>
<dbReference type="AlphaFoldDB" id="A0A0F9S3G7"/>
<feature type="transmembrane region" description="Helical" evidence="1">
    <location>
        <begin position="36"/>
        <end position="58"/>
    </location>
</feature>
<protein>
    <submittedName>
        <fullName evidence="2">Uncharacterized protein</fullName>
    </submittedName>
</protein>
<comment type="caution">
    <text evidence="2">The sequence shown here is derived from an EMBL/GenBank/DDBJ whole genome shotgun (WGS) entry which is preliminary data.</text>
</comment>
<proteinExistence type="predicted"/>
<name>A0A0F9S3G7_9ZZZZ</name>
<evidence type="ECO:0000313" key="2">
    <source>
        <dbReference type="EMBL" id="KKN56762.1"/>
    </source>
</evidence>
<keyword evidence="1" id="KW-0472">Membrane</keyword>